<dbReference type="AlphaFoldDB" id="A0A1I3DR11"/>
<dbReference type="Proteomes" id="UP000198668">
    <property type="component" value="Unassembled WGS sequence"/>
</dbReference>
<protein>
    <recommendedName>
        <fullName evidence="1">Integrase catalytic domain-containing protein</fullName>
    </recommendedName>
</protein>
<organism evidence="2 3">
    <name type="scientific">Pisciglobus halotolerans</name>
    <dbReference type="NCBI Taxonomy" id="745365"/>
    <lineage>
        <taxon>Bacteria</taxon>
        <taxon>Bacillati</taxon>
        <taxon>Bacillota</taxon>
        <taxon>Bacilli</taxon>
        <taxon>Lactobacillales</taxon>
        <taxon>Carnobacteriaceae</taxon>
    </lineage>
</organism>
<dbReference type="EMBL" id="FOQE01000049">
    <property type="protein sequence ID" value="SFH89184.1"/>
    <property type="molecule type" value="Genomic_DNA"/>
</dbReference>
<proteinExistence type="predicted"/>
<dbReference type="RefSeq" id="WP_092093636.1">
    <property type="nucleotide sequence ID" value="NZ_FOQE01000049.1"/>
</dbReference>
<accession>A0A1I3DR11</accession>
<dbReference type="GO" id="GO:0015074">
    <property type="term" value="P:DNA integration"/>
    <property type="evidence" value="ECO:0007669"/>
    <property type="project" value="InterPro"/>
</dbReference>
<gene>
    <name evidence="2" type="ORF">SAMN04489868_1497</name>
</gene>
<evidence type="ECO:0000313" key="2">
    <source>
        <dbReference type="EMBL" id="SFH89184.1"/>
    </source>
</evidence>
<dbReference type="OrthoDB" id="9801392at2"/>
<dbReference type="InterPro" id="IPR054216">
    <property type="entry name" value="DUF6930"/>
</dbReference>
<sequence>MNKEKELFQIAKHLYQAKLWNDFWDMDIIALQLPNRKEPVFVSVLGKAEGEFGFLVCRDLEDLAYFFETARKTLGNEFEDAVESIASQKCLSLTYENREDLDKEDYQRIKDSGVTFRGKKAWPIFTDYRPGYYPDDIAEEEIPFMIEVLEKFLETGEAFREQADFYEDQEMEEVLMRTYHEDGTYEDGRFTIPGQVFEGLLGLSLEEAPVEVTKFEMKRAERLPMGEAIWELDINFVPLSSIEQEDERAIFPRLLMVIDAKSGEVILAEFIQQKKTEEIQRIFLQLLLKQMVKPPTIVLNFSRVNQVAAVLGSLMRELRIEAVPVQKLPLIAAAQEEMFHFFDHYPL</sequence>
<feature type="domain" description="Integrase catalytic" evidence="1">
    <location>
        <begin position="220"/>
        <end position="347"/>
    </location>
</feature>
<reference evidence="2 3" key="1">
    <citation type="submission" date="2016-10" db="EMBL/GenBank/DDBJ databases">
        <authorList>
            <person name="de Groot N.N."/>
        </authorList>
    </citation>
    <scope>NUCLEOTIDE SEQUENCE [LARGE SCALE GENOMIC DNA]</scope>
    <source>
        <strain evidence="2 3">DSM 27630</strain>
    </source>
</reference>
<dbReference type="InterPro" id="IPR001584">
    <property type="entry name" value="Integrase_cat-core"/>
</dbReference>
<evidence type="ECO:0000259" key="1">
    <source>
        <dbReference type="PROSITE" id="PS50994"/>
    </source>
</evidence>
<evidence type="ECO:0000313" key="3">
    <source>
        <dbReference type="Proteomes" id="UP000198668"/>
    </source>
</evidence>
<dbReference type="Pfam" id="PF23988">
    <property type="entry name" value="DUF7309"/>
    <property type="match status" value="1"/>
</dbReference>
<dbReference type="InterPro" id="IPR055733">
    <property type="entry name" value="DUF7309"/>
</dbReference>
<dbReference type="PROSITE" id="PS50994">
    <property type="entry name" value="INTEGRASE"/>
    <property type="match status" value="1"/>
</dbReference>
<name>A0A1I3DR11_9LACT</name>
<dbReference type="Pfam" id="PF22007">
    <property type="entry name" value="DUF6930"/>
    <property type="match status" value="1"/>
</dbReference>
<keyword evidence="3" id="KW-1185">Reference proteome</keyword>